<dbReference type="SUPFAM" id="SSF51261">
    <property type="entry name" value="Duplicated hybrid motif"/>
    <property type="match status" value="1"/>
</dbReference>
<dbReference type="Pfam" id="PF01551">
    <property type="entry name" value="Peptidase_M23"/>
    <property type="match status" value="1"/>
</dbReference>
<dbReference type="PROSITE" id="PS51782">
    <property type="entry name" value="LYSM"/>
    <property type="match status" value="2"/>
</dbReference>
<dbReference type="PANTHER" id="PTHR21666:SF270">
    <property type="entry name" value="MUREIN HYDROLASE ACTIVATOR ENVC"/>
    <property type="match status" value="1"/>
</dbReference>
<dbReference type="KEGG" id="dru:Desru_3709"/>
<proteinExistence type="predicted"/>
<dbReference type="STRING" id="696281.Desru_3709"/>
<feature type="chain" id="PRO_5003333356" evidence="1">
    <location>
        <begin position="32"/>
        <end position="308"/>
    </location>
</feature>
<evidence type="ECO:0000256" key="1">
    <source>
        <dbReference type="SAM" id="SignalP"/>
    </source>
</evidence>
<dbReference type="Gene3D" id="2.70.70.10">
    <property type="entry name" value="Glucose Permease (Domain IIA)"/>
    <property type="match status" value="1"/>
</dbReference>
<dbReference type="InterPro" id="IPR011055">
    <property type="entry name" value="Dup_hybrid_motif"/>
</dbReference>
<dbReference type="PANTHER" id="PTHR21666">
    <property type="entry name" value="PEPTIDASE-RELATED"/>
    <property type="match status" value="1"/>
</dbReference>
<dbReference type="Gene3D" id="3.10.350.10">
    <property type="entry name" value="LysM domain"/>
    <property type="match status" value="2"/>
</dbReference>
<keyword evidence="4" id="KW-1185">Reference proteome</keyword>
<dbReference type="PROSITE" id="PS51257">
    <property type="entry name" value="PROKAR_LIPOPROTEIN"/>
    <property type="match status" value="1"/>
</dbReference>
<dbReference type="eggNOG" id="COG0739">
    <property type="taxonomic scope" value="Bacteria"/>
</dbReference>
<evidence type="ECO:0000313" key="3">
    <source>
        <dbReference type="EMBL" id="AEG61909.1"/>
    </source>
</evidence>
<evidence type="ECO:0000313" key="4">
    <source>
        <dbReference type="Proteomes" id="UP000009234"/>
    </source>
</evidence>
<dbReference type="InterPro" id="IPR036779">
    <property type="entry name" value="LysM_dom_sf"/>
</dbReference>
<keyword evidence="1" id="KW-0732">Signal</keyword>
<dbReference type="AlphaFoldDB" id="F6DP80"/>
<accession>F6DP80</accession>
<reference evidence="3 4" key="2">
    <citation type="journal article" date="2012" name="Stand. Genomic Sci.">
        <title>Complete genome sequence of the sulfate-reducing firmicute Desulfotomaculum ruminis type strain (DL(T)).</title>
        <authorList>
            <person name="Spring S."/>
            <person name="Visser M."/>
            <person name="Lu M."/>
            <person name="Copeland A."/>
            <person name="Lapidus A."/>
            <person name="Lucas S."/>
            <person name="Cheng J.F."/>
            <person name="Han C."/>
            <person name="Tapia R."/>
            <person name="Goodwin L.A."/>
            <person name="Pitluck S."/>
            <person name="Ivanova N."/>
            <person name="Land M."/>
            <person name="Hauser L."/>
            <person name="Larimer F."/>
            <person name="Rohde M."/>
            <person name="Goker M."/>
            <person name="Detter J.C."/>
            <person name="Kyrpides N.C."/>
            <person name="Woyke T."/>
            <person name="Schaap P.J."/>
            <person name="Plugge C.M."/>
            <person name="Muyzer G."/>
            <person name="Kuever J."/>
            <person name="Pereira I.A."/>
            <person name="Parshina S.N."/>
            <person name="Bernier-Latmani R."/>
            <person name="Stams A.J."/>
            <person name="Klenk H.P."/>
        </authorList>
    </citation>
    <scope>NUCLEOTIDE SEQUENCE [LARGE SCALE GENOMIC DNA]</scope>
    <source>
        <strain evidence="4">ATCC 23193 / DSM 2154 / NCIB 8452 / DL</strain>
    </source>
</reference>
<evidence type="ECO:0000259" key="2">
    <source>
        <dbReference type="PROSITE" id="PS51782"/>
    </source>
</evidence>
<dbReference type="eggNOG" id="COG1388">
    <property type="taxonomic scope" value="Bacteria"/>
</dbReference>
<dbReference type="OrthoDB" id="9814460at2"/>
<sequence>MKFFINKKQFLAVSTAVFLSCTVLGILPAGAGLDEVMDEGNYTPPLAREERVEKAAANRPAGEQGRQDLVYQVREGDTLWSIAERSGTTVVKLAMVNHISQEEVLLPGRDLILPGANAGVHKVATGETLTHIAGQYGLSMQDLIEANHLTNPNNIKIGQELKIPGAMNREAAVSVAGDRILLGGWAWPVAGEVTSLFGIREDRPHEGVDIGANEGAVISAAEAGTVVWSAPRGTYGLTVIIDNGNEIRSLYAHCSKLLVQEGQWVERGQAIALIGNTGNSAGPHLHMEILRQGIPVDPLMFLKERLFG</sequence>
<feature type="domain" description="LysM" evidence="2">
    <location>
        <begin position="119"/>
        <end position="163"/>
    </location>
</feature>
<dbReference type="Proteomes" id="UP000009234">
    <property type="component" value="Chromosome"/>
</dbReference>
<feature type="domain" description="LysM" evidence="2">
    <location>
        <begin position="69"/>
        <end position="113"/>
    </location>
</feature>
<name>F6DP80_DESRL</name>
<organism evidence="3 4">
    <name type="scientific">Desulforamulus ruminis (strain ATCC 23193 / DSM 2154 / NCIMB 8452 / DL)</name>
    <name type="common">Desulfotomaculum ruminis</name>
    <dbReference type="NCBI Taxonomy" id="696281"/>
    <lineage>
        <taxon>Bacteria</taxon>
        <taxon>Bacillati</taxon>
        <taxon>Bacillota</taxon>
        <taxon>Clostridia</taxon>
        <taxon>Eubacteriales</taxon>
        <taxon>Peptococcaceae</taxon>
        <taxon>Desulforamulus</taxon>
    </lineage>
</organism>
<dbReference type="CDD" id="cd12797">
    <property type="entry name" value="M23_peptidase"/>
    <property type="match status" value="1"/>
</dbReference>
<dbReference type="InterPro" id="IPR050570">
    <property type="entry name" value="Cell_wall_metabolism_enzyme"/>
</dbReference>
<dbReference type="InterPro" id="IPR016047">
    <property type="entry name" value="M23ase_b-sheet_dom"/>
</dbReference>
<dbReference type="RefSeq" id="WP_013843654.1">
    <property type="nucleotide sequence ID" value="NC_015589.1"/>
</dbReference>
<dbReference type="GO" id="GO:0004222">
    <property type="term" value="F:metalloendopeptidase activity"/>
    <property type="evidence" value="ECO:0007669"/>
    <property type="project" value="TreeGrafter"/>
</dbReference>
<dbReference type="InterPro" id="IPR018392">
    <property type="entry name" value="LysM"/>
</dbReference>
<protein>
    <submittedName>
        <fullName evidence="3">Peptidase M23</fullName>
    </submittedName>
</protein>
<feature type="signal peptide" evidence="1">
    <location>
        <begin position="1"/>
        <end position="31"/>
    </location>
</feature>
<dbReference type="SMART" id="SM00257">
    <property type="entry name" value="LysM"/>
    <property type="match status" value="2"/>
</dbReference>
<dbReference type="HOGENOM" id="CLU_029425_7_3_9"/>
<dbReference type="EMBL" id="CP002780">
    <property type="protein sequence ID" value="AEG61909.1"/>
    <property type="molecule type" value="Genomic_DNA"/>
</dbReference>
<dbReference type="Pfam" id="PF01476">
    <property type="entry name" value="LysM"/>
    <property type="match status" value="2"/>
</dbReference>
<gene>
    <name evidence="3" type="ordered locus">Desru_3709</name>
</gene>
<dbReference type="CDD" id="cd00118">
    <property type="entry name" value="LysM"/>
    <property type="match status" value="1"/>
</dbReference>
<reference evidence="4" key="1">
    <citation type="submission" date="2011-05" db="EMBL/GenBank/DDBJ databases">
        <title>Complete sequence of Desulfotomaculum ruminis DSM 2154.</title>
        <authorList>
            <person name="Lucas S."/>
            <person name="Copeland A."/>
            <person name="Lapidus A."/>
            <person name="Cheng J.-F."/>
            <person name="Goodwin L."/>
            <person name="Pitluck S."/>
            <person name="Lu M."/>
            <person name="Detter J.C."/>
            <person name="Han C."/>
            <person name="Tapia R."/>
            <person name="Land M."/>
            <person name="Hauser L."/>
            <person name="Kyrpides N."/>
            <person name="Ivanova N."/>
            <person name="Mikhailova N."/>
            <person name="Pagani I."/>
            <person name="Stams A.J.M."/>
            <person name="Plugge C.M."/>
            <person name="Muyzer G."/>
            <person name="Kuever J."/>
            <person name="Parshina S.N."/>
            <person name="Ivanova A.E."/>
            <person name="Nazina T.N."/>
            <person name="Brambilla E."/>
            <person name="Spring S."/>
            <person name="Klenk H.-P."/>
            <person name="Woyke T."/>
        </authorList>
    </citation>
    <scope>NUCLEOTIDE SEQUENCE [LARGE SCALE GENOMIC DNA]</scope>
    <source>
        <strain evidence="4">ATCC 23193 / DSM 2154 / NCIB 8452 / DL</strain>
    </source>
</reference>